<comment type="subunit">
    <text evidence="4">Homooligomer.</text>
</comment>
<keyword evidence="5 9" id="KW-0812">Transmembrane</keyword>
<dbReference type="GO" id="GO:0005789">
    <property type="term" value="C:endoplasmic reticulum membrane"/>
    <property type="evidence" value="ECO:0007669"/>
    <property type="project" value="UniProtKB-SubCell"/>
</dbReference>
<evidence type="ECO:0000256" key="4">
    <source>
        <dbReference type="ARBA" id="ARBA00011182"/>
    </source>
</evidence>
<name>A0A3D8RV18_9HELO</name>
<evidence type="ECO:0000256" key="9">
    <source>
        <dbReference type="SAM" id="Phobius"/>
    </source>
</evidence>
<protein>
    <recommendedName>
        <fullName evidence="10">Sugar phosphate transporter domain-containing protein</fullName>
    </recommendedName>
</protein>
<feature type="transmembrane region" description="Helical" evidence="9">
    <location>
        <begin position="452"/>
        <end position="476"/>
    </location>
</feature>
<gene>
    <name evidence="11" type="ORF">BP5796_05771</name>
</gene>
<feature type="transmembrane region" description="Helical" evidence="9">
    <location>
        <begin position="483"/>
        <end position="501"/>
    </location>
</feature>
<feature type="transmembrane region" description="Helical" evidence="9">
    <location>
        <begin position="507"/>
        <end position="533"/>
    </location>
</feature>
<feature type="transmembrane region" description="Helical" evidence="9">
    <location>
        <begin position="428"/>
        <end position="446"/>
    </location>
</feature>
<evidence type="ECO:0000259" key="10">
    <source>
        <dbReference type="Pfam" id="PF03151"/>
    </source>
</evidence>
<evidence type="ECO:0000256" key="3">
    <source>
        <dbReference type="ARBA" id="ARBA00010425"/>
    </source>
</evidence>
<feature type="region of interest" description="Disordered" evidence="8">
    <location>
        <begin position="676"/>
        <end position="735"/>
    </location>
</feature>
<feature type="transmembrane region" description="Helical" evidence="9">
    <location>
        <begin position="363"/>
        <end position="388"/>
    </location>
</feature>
<evidence type="ECO:0000256" key="1">
    <source>
        <dbReference type="ARBA" id="ARBA00003420"/>
    </source>
</evidence>
<feature type="region of interest" description="Disordered" evidence="8">
    <location>
        <begin position="43"/>
        <end position="302"/>
    </location>
</feature>
<feature type="transmembrane region" description="Helical" evidence="9">
    <location>
        <begin position="613"/>
        <end position="635"/>
    </location>
</feature>
<dbReference type="EMBL" id="PDLN01000008">
    <property type="protein sequence ID" value="RDW77919.1"/>
    <property type="molecule type" value="Genomic_DNA"/>
</dbReference>
<keyword evidence="6 9" id="KW-1133">Transmembrane helix</keyword>
<comment type="similarity">
    <text evidence="3">Belongs to the TPT transporter family. SLC35D subfamily.</text>
</comment>
<feature type="compositionally biased region" description="Basic residues" evidence="8">
    <location>
        <begin position="292"/>
        <end position="302"/>
    </location>
</feature>
<feature type="domain" description="Sugar phosphate transporter" evidence="10">
    <location>
        <begin position="335"/>
        <end position="657"/>
    </location>
</feature>
<evidence type="ECO:0000256" key="5">
    <source>
        <dbReference type="ARBA" id="ARBA00022692"/>
    </source>
</evidence>
<accession>A0A3D8RV18</accession>
<proteinExistence type="inferred from homology"/>
<evidence type="ECO:0000256" key="6">
    <source>
        <dbReference type="ARBA" id="ARBA00022989"/>
    </source>
</evidence>
<feature type="compositionally biased region" description="Basic and acidic residues" evidence="8">
    <location>
        <begin position="256"/>
        <end position="265"/>
    </location>
</feature>
<comment type="caution">
    <text evidence="11">The sequence shown here is derived from an EMBL/GenBank/DDBJ whole genome shotgun (WGS) entry which is preliminary data.</text>
</comment>
<dbReference type="Pfam" id="PF03151">
    <property type="entry name" value="TPT"/>
    <property type="match status" value="1"/>
</dbReference>
<feature type="transmembrane region" description="Helical" evidence="9">
    <location>
        <begin position="545"/>
        <end position="563"/>
    </location>
</feature>
<feature type="compositionally biased region" description="Low complexity" evidence="8">
    <location>
        <begin position="124"/>
        <end position="153"/>
    </location>
</feature>
<evidence type="ECO:0000256" key="8">
    <source>
        <dbReference type="SAM" id="MobiDB-lite"/>
    </source>
</evidence>
<dbReference type="AlphaFoldDB" id="A0A3D8RV18"/>
<dbReference type="OrthoDB" id="18894at2759"/>
<dbReference type="PANTHER" id="PTHR11132">
    <property type="entry name" value="SOLUTE CARRIER FAMILY 35"/>
    <property type="match status" value="1"/>
</dbReference>
<reference evidence="11 12" key="1">
    <citation type="journal article" date="2018" name="IMA Fungus">
        <title>IMA Genome-F 9: Draft genome sequence of Annulohypoxylon stygium, Aspergillus mulundensis, Berkeleyomyces basicola (syn. Thielaviopsis basicola), Ceratocystis smalleyi, two Cercospora beticola strains, Coleophoma cylindrospora, Fusarium fracticaudum, Phialophora cf. hyalina, and Morchella septimelata.</title>
        <authorList>
            <person name="Wingfield B.D."/>
            <person name="Bills G.F."/>
            <person name="Dong Y."/>
            <person name="Huang W."/>
            <person name="Nel W.J."/>
            <person name="Swalarsk-Parry B.S."/>
            <person name="Vaghefi N."/>
            <person name="Wilken P.M."/>
            <person name="An Z."/>
            <person name="de Beer Z.W."/>
            <person name="De Vos L."/>
            <person name="Chen L."/>
            <person name="Duong T.A."/>
            <person name="Gao Y."/>
            <person name="Hammerbacher A."/>
            <person name="Kikkert J.R."/>
            <person name="Li Y."/>
            <person name="Li H."/>
            <person name="Li K."/>
            <person name="Li Q."/>
            <person name="Liu X."/>
            <person name="Ma X."/>
            <person name="Naidoo K."/>
            <person name="Pethybridge S.J."/>
            <person name="Sun J."/>
            <person name="Steenkamp E.T."/>
            <person name="van der Nest M.A."/>
            <person name="van Wyk S."/>
            <person name="Wingfield M.J."/>
            <person name="Xiong C."/>
            <person name="Yue Q."/>
            <person name="Zhang X."/>
        </authorList>
    </citation>
    <scope>NUCLEOTIDE SEQUENCE [LARGE SCALE GENOMIC DNA]</scope>
    <source>
        <strain evidence="11 12">BP5796</strain>
    </source>
</reference>
<feature type="compositionally biased region" description="Basic and acidic residues" evidence="8">
    <location>
        <begin position="222"/>
        <end position="231"/>
    </location>
</feature>
<evidence type="ECO:0000313" key="12">
    <source>
        <dbReference type="Proteomes" id="UP000256328"/>
    </source>
</evidence>
<feature type="transmembrane region" description="Helical" evidence="9">
    <location>
        <begin position="331"/>
        <end position="351"/>
    </location>
</feature>
<dbReference type="InterPro" id="IPR004853">
    <property type="entry name" value="Sugar_P_trans_dom"/>
</dbReference>
<feature type="compositionally biased region" description="Acidic residues" evidence="8">
    <location>
        <begin position="266"/>
        <end position="285"/>
    </location>
</feature>
<sequence length="735" mass="79941">MVDVCWFPLFHPCSASPLVRLAAAHGPSHHPRPLGHSPLSIRASAAAATATATEPRKSTSHLPVILSSSSPPSPINGTRPSPPVSRPAPANWKIMDGHSLPLPPPTASASSSSSTTAPDHHASRSPSATAPAPKHITNSISTSTTTPGSSSASHFPHPGLPRLPTVSDLLARESSEHDEWTPDAADAVESLSSHPQDPGMEPTQPSGHRRRRSSLMNSIDGGKGHARDPSKRTNLSPRHLPGGIQEEGRPLNSARGSDEDSKSTSEDLELDDLSEEDGLQDDEETGLTAKDKSKRRRRRRRNTLLDQRVARDVKVTAEEKKAADLTVLKNGIINGFLIGLWYLFSLSISIYNKWMFSPNHLDFHFPLFTTCLHMLVQFSLASAVLYFLPHFRPRYDSLSNPHNTQAADEDLAQHEAEQKKPLMTRMFYLTRIGPCGLATGLDIGLGNMSLKFITLTFYTMCKSSSLAFVLLFAFLFRLESISWRLCAIIATMTAGVIMMVAGEVDFVPLGFVLIMSAAFFSGFRWALTQILLLRNPATSNPFSSLFYLTPIMFVTLFIIAIPVEGFPALFEGLSLLMEKKGPILGPLLLLFPGTLAFCMTSAEFALLQRTSVVTLSIAGIFKEVVTISAASIVFHDMLTKINISGLIVTITAIAAYNYIKIRKMREDAQIELVKQHHPNLNGGGSGSGSDADGEDDYDEGLYVTADGDLLPRPDRTEDVPVGGHGNESSRKDNTE</sequence>
<keyword evidence="12" id="KW-1185">Reference proteome</keyword>
<feature type="compositionally biased region" description="Basic and acidic residues" evidence="8">
    <location>
        <begin position="709"/>
        <end position="718"/>
    </location>
</feature>
<dbReference type="InterPro" id="IPR050186">
    <property type="entry name" value="TPT_transporter"/>
</dbReference>
<evidence type="ECO:0000313" key="11">
    <source>
        <dbReference type="EMBL" id="RDW77919.1"/>
    </source>
</evidence>
<feature type="transmembrane region" description="Helical" evidence="9">
    <location>
        <begin position="641"/>
        <end position="659"/>
    </location>
</feature>
<feature type="compositionally biased region" description="Low complexity" evidence="8">
    <location>
        <begin position="43"/>
        <end position="53"/>
    </location>
</feature>
<dbReference type="Proteomes" id="UP000256328">
    <property type="component" value="Unassembled WGS sequence"/>
</dbReference>
<keyword evidence="7 9" id="KW-0472">Membrane</keyword>
<comment type="function">
    <text evidence="1">Involved in the import of GDP-mannose from the cytoplasm into the Golgi lumen.</text>
</comment>
<comment type="subcellular location">
    <subcellularLocation>
        <location evidence="2">Endoplasmic reticulum membrane</location>
        <topology evidence="2">Multi-pass membrane protein</topology>
    </subcellularLocation>
</comment>
<organism evidence="11 12">
    <name type="scientific">Coleophoma crateriformis</name>
    <dbReference type="NCBI Taxonomy" id="565419"/>
    <lineage>
        <taxon>Eukaryota</taxon>
        <taxon>Fungi</taxon>
        <taxon>Dikarya</taxon>
        <taxon>Ascomycota</taxon>
        <taxon>Pezizomycotina</taxon>
        <taxon>Leotiomycetes</taxon>
        <taxon>Helotiales</taxon>
        <taxon>Dermateaceae</taxon>
        <taxon>Coleophoma</taxon>
    </lineage>
</organism>
<evidence type="ECO:0000256" key="2">
    <source>
        <dbReference type="ARBA" id="ARBA00004477"/>
    </source>
</evidence>
<feature type="compositionally biased region" description="Low complexity" evidence="8">
    <location>
        <begin position="107"/>
        <end position="117"/>
    </location>
</feature>
<feature type="transmembrane region" description="Helical" evidence="9">
    <location>
        <begin position="583"/>
        <end position="606"/>
    </location>
</feature>
<feature type="compositionally biased region" description="Basic and acidic residues" evidence="8">
    <location>
        <begin position="170"/>
        <end position="180"/>
    </location>
</feature>
<evidence type="ECO:0000256" key="7">
    <source>
        <dbReference type="ARBA" id="ARBA00023136"/>
    </source>
</evidence>